<dbReference type="InterPro" id="IPR012893">
    <property type="entry name" value="HipA-like_C"/>
</dbReference>
<accession>A0A9D9GX33</accession>
<reference evidence="4" key="2">
    <citation type="journal article" date="2021" name="PeerJ">
        <title>Extensive microbial diversity within the chicken gut microbiome revealed by metagenomics and culture.</title>
        <authorList>
            <person name="Gilroy R."/>
            <person name="Ravi A."/>
            <person name="Getino M."/>
            <person name="Pursley I."/>
            <person name="Horton D.L."/>
            <person name="Alikhan N.F."/>
            <person name="Baker D."/>
            <person name="Gharbi K."/>
            <person name="Hall N."/>
            <person name="Watson M."/>
            <person name="Adriaenssens E.M."/>
            <person name="Foster-Nyarko E."/>
            <person name="Jarju S."/>
            <person name="Secka A."/>
            <person name="Antonio M."/>
            <person name="Oren A."/>
            <person name="Chaudhuri R.R."/>
            <person name="La Ragione R."/>
            <person name="Hildebrand F."/>
            <person name="Pallen M.J."/>
        </authorList>
    </citation>
    <scope>NUCLEOTIDE SEQUENCE</scope>
    <source>
        <strain evidence="4">11159</strain>
    </source>
</reference>
<dbReference type="CDD" id="cd17792">
    <property type="entry name" value="CtkA"/>
    <property type="match status" value="1"/>
</dbReference>
<protein>
    <submittedName>
        <fullName evidence="4">HipA domain-containing protein</fullName>
    </submittedName>
</protein>
<reference evidence="4" key="1">
    <citation type="submission" date="2020-10" db="EMBL/GenBank/DDBJ databases">
        <authorList>
            <person name="Gilroy R."/>
        </authorList>
    </citation>
    <scope>NUCLEOTIDE SEQUENCE</scope>
    <source>
        <strain evidence="4">11159</strain>
    </source>
</reference>
<dbReference type="Gene3D" id="1.10.1070.20">
    <property type="match status" value="1"/>
</dbReference>
<dbReference type="Gene3D" id="3.30.200.120">
    <property type="match status" value="1"/>
</dbReference>
<dbReference type="Pfam" id="PF07804">
    <property type="entry name" value="HipA_C"/>
    <property type="match status" value="1"/>
</dbReference>
<evidence type="ECO:0000256" key="2">
    <source>
        <dbReference type="ARBA" id="ARBA00022777"/>
    </source>
</evidence>
<keyword evidence="1" id="KW-0808">Transferase</keyword>
<feature type="domain" description="HipA-like C-terminal" evidence="3">
    <location>
        <begin position="34"/>
        <end position="193"/>
    </location>
</feature>
<sequence>MVKNKIVDCDKEIEFTPKSFSGSAGSKFGVYYNDKDRIMKLPRNGRYFHDVNISYNTSPLSEYLGSHIYEILGFDVHETLLGTYKNKVVVLCKNFDPIGNRLHEFKNIKNYFDDEDVMNDDSDSTVLSDILKVISYSPLIIDKEATFDRFWDMFLIDAFINNNDRNNGNWGFLFDSNNLENWKIAPIYDNGNSFNNKLGLEDINRRLKSDETMKNIAIYSVVSAFKDDENHRINPFKLIYLKNIDDLNKSVIRNVFKININYKKILNFIENIPNKSQNGVEIISDTYKRLIKMSLNMRMEEVLVPTFNELMQYDEYKEYYDSLNAKKIFYQEDELER</sequence>
<evidence type="ECO:0000313" key="4">
    <source>
        <dbReference type="EMBL" id="MBO8427954.1"/>
    </source>
</evidence>
<dbReference type="EMBL" id="JADIMY010000108">
    <property type="protein sequence ID" value="MBO8427954.1"/>
    <property type="molecule type" value="Genomic_DNA"/>
</dbReference>
<evidence type="ECO:0000256" key="1">
    <source>
        <dbReference type="ARBA" id="ARBA00022679"/>
    </source>
</evidence>
<name>A0A9D9GX33_9BACL</name>
<organism evidence="4 5">
    <name type="scientific">Candidatus Onthovivens merdipullorum</name>
    <dbReference type="NCBI Taxonomy" id="2840889"/>
    <lineage>
        <taxon>Bacteria</taxon>
        <taxon>Bacillati</taxon>
        <taxon>Bacillota</taxon>
        <taxon>Bacilli</taxon>
        <taxon>Bacillales</taxon>
        <taxon>Candidatus Onthovivens</taxon>
    </lineage>
</organism>
<keyword evidence="2" id="KW-0418">Kinase</keyword>
<dbReference type="Proteomes" id="UP000823613">
    <property type="component" value="Unassembled WGS sequence"/>
</dbReference>
<evidence type="ECO:0000313" key="5">
    <source>
        <dbReference type="Proteomes" id="UP000823613"/>
    </source>
</evidence>
<dbReference type="GO" id="GO:0016301">
    <property type="term" value="F:kinase activity"/>
    <property type="evidence" value="ECO:0007669"/>
    <property type="project" value="UniProtKB-KW"/>
</dbReference>
<comment type="caution">
    <text evidence="4">The sequence shown here is derived from an EMBL/GenBank/DDBJ whole genome shotgun (WGS) entry which is preliminary data.</text>
</comment>
<evidence type="ECO:0000259" key="3">
    <source>
        <dbReference type="Pfam" id="PF07804"/>
    </source>
</evidence>
<proteinExistence type="predicted"/>
<dbReference type="AlphaFoldDB" id="A0A9D9GX33"/>
<gene>
    <name evidence="4" type="ORF">IAC58_05385</name>
</gene>